<gene>
    <name evidence="2" type="ORF">P6P90_16445</name>
</gene>
<organism evidence="2 3">
    <name type="scientific">Ectobacillus antri</name>
    <dbReference type="NCBI Taxonomy" id="2486280"/>
    <lineage>
        <taxon>Bacteria</taxon>
        <taxon>Bacillati</taxon>
        <taxon>Bacillota</taxon>
        <taxon>Bacilli</taxon>
        <taxon>Bacillales</taxon>
        <taxon>Bacillaceae</taxon>
        <taxon>Ectobacillus</taxon>
    </lineage>
</organism>
<feature type="transmembrane region" description="Helical" evidence="1">
    <location>
        <begin position="118"/>
        <end position="136"/>
    </location>
</feature>
<dbReference type="RefSeq" id="WP_278018678.1">
    <property type="nucleotide sequence ID" value="NZ_JARRRY010000030.1"/>
</dbReference>
<name>A0ABT6HAD8_9BACI</name>
<keyword evidence="3" id="KW-1185">Reference proteome</keyword>
<sequence>MKITSKLPMLTLVLPLICIILFAFLLMTNYYIYYVYVLFGLILYLLTKFLGMEIIFLFFIPIFMVSLSLTGSFFLLDFYNNDGLNPLKIHPFVITWLIVFFLCLIEDLLKKRIIFDKISMLCLIVILTFFSVTFFIKGMSGISLAVHNYLGPISFFLLFYYKKNSNFNLNKINRAIGITLIFSVLIGLLGILEYITASNIFQGFYEVNHPTWLESISRDGYRIKTIIGHPLDNAIFFLFSMIIVQMKINNTKLKYALLLLFIVDILLTGSRSVFLVAFMVILYNERIFKVGWKTAKHYIITIVIIAIAVLVTFNTPLGSTFLNRVGSADDSTEARFLLIDYFVNHLFSFQMMGLGGASENIRIIGKFNTPIILENPWIILFFDVGYLILLYILLLILILRKIEYKLLVIIFIFALSGYNSFGVKNNANYFLFYLLTYGYILTIGKSHKNIYTILRLKGKSVTISNK</sequence>
<feature type="transmembrane region" description="Helical" evidence="1">
    <location>
        <begin position="7"/>
        <end position="25"/>
    </location>
</feature>
<dbReference type="EMBL" id="JARULN010000030">
    <property type="protein sequence ID" value="MDG5755486.1"/>
    <property type="molecule type" value="Genomic_DNA"/>
</dbReference>
<evidence type="ECO:0000313" key="2">
    <source>
        <dbReference type="EMBL" id="MDG5755486.1"/>
    </source>
</evidence>
<accession>A0ABT6HAD8</accession>
<reference evidence="2 3" key="1">
    <citation type="submission" date="2023-04" db="EMBL/GenBank/DDBJ databases">
        <title>Ectobacillus antri isolated from activated sludge.</title>
        <authorList>
            <person name="Yan P."/>
            <person name="Liu X."/>
        </authorList>
    </citation>
    <scope>NUCLEOTIDE SEQUENCE [LARGE SCALE GENOMIC DNA]</scope>
    <source>
        <strain evidence="2 3">C18H</strain>
    </source>
</reference>
<feature type="transmembrane region" description="Helical" evidence="1">
    <location>
        <begin position="429"/>
        <end position="447"/>
    </location>
</feature>
<keyword evidence="1" id="KW-0812">Transmembrane</keyword>
<keyword evidence="1" id="KW-1133">Transmembrane helix</keyword>
<dbReference type="Proteomes" id="UP001218246">
    <property type="component" value="Unassembled WGS sequence"/>
</dbReference>
<feature type="transmembrane region" description="Helical" evidence="1">
    <location>
        <begin position="295"/>
        <end position="315"/>
    </location>
</feature>
<feature type="transmembrane region" description="Helical" evidence="1">
    <location>
        <begin position="256"/>
        <end position="283"/>
    </location>
</feature>
<feature type="transmembrane region" description="Helical" evidence="1">
    <location>
        <begin position="88"/>
        <end position="106"/>
    </location>
</feature>
<evidence type="ECO:0008006" key="4">
    <source>
        <dbReference type="Google" id="ProtNLM"/>
    </source>
</evidence>
<feature type="transmembrane region" description="Helical" evidence="1">
    <location>
        <begin position="142"/>
        <end position="161"/>
    </location>
</feature>
<feature type="transmembrane region" description="Helical" evidence="1">
    <location>
        <begin position="173"/>
        <end position="195"/>
    </location>
</feature>
<evidence type="ECO:0000256" key="1">
    <source>
        <dbReference type="SAM" id="Phobius"/>
    </source>
</evidence>
<evidence type="ECO:0000313" key="3">
    <source>
        <dbReference type="Proteomes" id="UP001218246"/>
    </source>
</evidence>
<proteinExistence type="predicted"/>
<feature type="transmembrane region" description="Helical" evidence="1">
    <location>
        <begin position="31"/>
        <end position="47"/>
    </location>
</feature>
<protein>
    <recommendedName>
        <fullName evidence="4">O-antigen ligase domain-containing protein</fullName>
    </recommendedName>
</protein>
<feature type="transmembrane region" description="Helical" evidence="1">
    <location>
        <begin position="406"/>
        <end position="423"/>
    </location>
</feature>
<feature type="transmembrane region" description="Helical" evidence="1">
    <location>
        <begin position="377"/>
        <end position="399"/>
    </location>
</feature>
<comment type="caution">
    <text evidence="2">The sequence shown here is derived from an EMBL/GenBank/DDBJ whole genome shotgun (WGS) entry which is preliminary data.</text>
</comment>
<keyword evidence="1" id="KW-0472">Membrane</keyword>
<feature type="transmembrane region" description="Helical" evidence="1">
    <location>
        <begin position="226"/>
        <end position="244"/>
    </location>
</feature>
<feature type="transmembrane region" description="Helical" evidence="1">
    <location>
        <begin position="54"/>
        <end position="76"/>
    </location>
</feature>
<feature type="transmembrane region" description="Helical" evidence="1">
    <location>
        <begin position="336"/>
        <end position="357"/>
    </location>
</feature>